<name>A0AAV5DQR4_ELECO</name>
<reference evidence="2" key="2">
    <citation type="submission" date="2021-12" db="EMBL/GenBank/DDBJ databases">
        <title>Resequencing data analysis of finger millet.</title>
        <authorList>
            <person name="Hatakeyama M."/>
            <person name="Aluri S."/>
            <person name="Balachadran M.T."/>
            <person name="Sivarajan S.R."/>
            <person name="Poveda L."/>
            <person name="Shimizu-Inatsugi R."/>
            <person name="Schlapbach R."/>
            <person name="Sreeman S.M."/>
            <person name="Shimizu K.K."/>
        </authorList>
    </citation>
    <scope>NUCLEOTIDE SEQUENCE</scope>
</reference>
<dbReference type="InterPro" id="IPR025315">
    <property type="entry name" value="DUF4220"/>
</dbReference>
<keyword evidence="3" id="KW-1185">Reference proteome</keyword>
<accession>A0AAV5DQR4</accession>
<sequence length="377" mass="42755">MALKYGTLQSLNRSNSDDDKLLEQKFGREEYSDVVGTALTAMPAVRRLFAGETFYRMEGKYTDRLLELEIPSSGEVSFKVLEIELQMIYDDLYTKATVLRTSVTMDLAVVQNKAMAVAHRSWQLKFMETMDDEKDHKNREFSWGWEGNPLLVQQAPAEATGNIEIEDTLHIMVEICRKLSNYMLYLLATNQEMLSVSGSTKQFFEGFREINIDGNDDNALVNKFDQELRELGLTHQPQLCKETLEELRDIWIRLLIYAAGKSRPQMHAGQIARGGELLTFAWLIMLHCSEDLAEQLPIVRQAQAWHGLGKGPPQGTQAEIAESIGQPGARPRAKAAELAVDAGNQVKILMQVSHVDSRPERDHTWQWTALDPRISSR</sequence>
<dbReference type="Pfam" id="PF04578">
    <property type="entry name" value="DUF594"/>
    <property type="match status" value="1"/>
</dbReference>
<evidence type="ECO:0000313" key="2">
    <source>
        <dbReference type="EMBL" id="GJN12462.1"/>
    </source>
</evidence>
<dbReference type="Pfam" id="PF13968">
    <property type="entry name" value="DUF4220"/>
    <property type="match status" value="1"/>
</dbReference>
<dbReference type="EMBL" id="BQKI01000023">
    <property type="protein sequence ID" value="GJN12462.1"/>
    <property type="molecule type" value="Genomic_DNA"/>
</dbReference>
<protein>
    <recommendedName>
        <fullName evidence="1">DUF4220 domain-containing protein</fullName>
    </recommendedName>
</protein>
<proteinExistence type="predicted"/>
<comment type="caution">
    <text evidence="2">The sequence shown here is derived from an EMBL/GenBank/DDBJ whole genome shotgun (WGS) entry which is preliminary data.</text>
</comment>
<feature type="domain" description="DUF4220" evidence="1">
    <location>
        <begin position="24"/>
        <end position="121"/>
    </location>
</feature>
<evidence type="ECO:0000313" key="3">
    <source>
        <dbReference type="Proteomes" id="UP001054889"/>
    </source>
</evidence>
<dbReference type="PANTHER" id="PTHR31325">
    <property type="entry name" value="OS01G0798800 PROTEIN-RELATED"/>
    <property type="match status" value="1"/>
</dbReference>
<dbReference type="AlphaFoldDB" id="A0AAV5DQR4"/>
<reference evidence="2" key="1">
    <citation type="journal article" date="2018" name="DNA Res.">
        <title>Multiple hybrid de novo genome assembly of finger millet, an orphan allotetraploid crop.</title>
        <authorList>
            <person name="Hatakeyama M."/>
            <person name="Aluri S."/>
            <person name="Balachadran M.T."/>
            <person name="Sivarajan S.R."/>
            <person name="Patrignani A."/>
            <person name="Gruter S."/>
            <person name="Poveda L."/>
            <person name="Shimizu-Inatsugi R."/>
            <person name="Baeten J."/>
            <person name="Francoijs K.J."/>
            <person name="Nataraja K.N."/>
            <person name="Reddy Y.A.N."/>
            <person name="Phadnis S."/>
            <person name="Ravikumar R.L."/>
            <person name="Schlapbach R."/>
            <person name="Sreeman S.M."/>
            <person name="Shimizu K.K."/>
        </authorList>
    </citation>
    <scope>NUCLEOTIDE SEQUENCE</scope>
</reference>
<gene>
    <name evidence="2" type="primary">ga30741</name>
    <name evidence="2" type="ORF">PR202_ga30741</name>
</gene>
<evidence type="ECO:0000259" key="1">
    <source>
        <dbReference type="Pfam" id="PF13968"/>
    </source>
</evidence>
<dbReference type="InterPro" id="IPR007658">
    <property type="entry name" value="DUF594"/>
</dbReference>
<organism evidence="2 3">
    <name type="scientific">Eleusine coracana subsp. coracana</name>
    <dbReference type="NCBI Taxonomy" id="191504"/>
    <lineage>
        <taxon>Eukaryota</taxon>
        <taxon>Viridiplantae</taxon>
        <taxon>Streptophyta</taxon>
        <taxon>Embryophyta</taxon>
        <taxon>Tracheophyta</taxon>
        <taxon>Spermatophyta</taxon>
        <taxon>Magnoliopsida</taxon>
        <taxon>Liliopsida</taxon>
        <taxon>Poales</taxon>
        <taxon>Poaceae</taxon>
        <taxon>PACMAD clade</taxon>
        <taxon>Chloridoideae</taxon>
        <taxon>Cynodonteae</taxon>
        <taxon>Eleusininae</taxon>
        <taxon>Eleusine</taxon>
    </lineage>
</organism>
<dbReference type="Proteomes" id="UP001054889">
    <property type="component" value="Unassembled WGS sequence"/>
</dbReference>